<name>A0ABD3MGE4_9STRA</name>
<organism evidence="10 11">
    <name type="scientific">Stephanodiscus triporus</name>
    <dbReference type="NCBI Taxonomy" id="2934178"/>
    <lineage>
        <taxon>Eukaryota</taxon>
        <taxon>Sar</taxon>
        <taxon>Stramenopiles</taxon>
        <taxon>Ochrophyta</taxon>
        <taxon>Bacillariophyta</taxon>
        <taxon>Coscinodiscophyceae</taxon>
        <taxon>Thalassiosirophycidae</taxon>
        <taxon>Stephanodiscales</taxon>
        <taxon>Stephanodiscaceae</taxon>
        <taxon>Stephanodiscus</taxon>
    </lineage>
</organism>
<keyword evidence="11" id="KW-1185">Reference proteome</keyword>
<evidence type="ECO:0000256" key="1">
    <source>
        <dbReference type="ARBA" id="ARBA00013267"/>
    </source>
</evidence>
<keyword evidence="8" id="KW-0732">Signal</keyword>
<feature type="signal peptide" evidence="8">
    <location>
        <begin position="1"/>
        <end position="17"/>
    </location>
</feature>
<dbReference type="SUPFAM" id="SSF52402">
    <property type="entry name" value="Adenine nucleotide alpha hydrolases-like"/>
    <property type="match status" value="1"/>
</dbReference>
<dbReference type="InterPro" id="IPR012795">
    <property type="entry name" value="tRNA_Ile_lys_synt_N"/>
</dbReference>
<comment type="caution">
    <text evidence="10">The sequence shown here is derived from an EMBL/GenBank/DDBJ whole genome shotgun (WGS) entry which is preliminary data.</text>
</comment>
<gene>
    <name evidence="10" type="ORF">ACHAW5_007218</name>
</gene>
<dbReference type="HAMAP" id="MF_01161">
    <property type="entry name" value="tRNA_Ile_lys_synt"/>
    <property type="match status" value="1"/>
</dbReference>
<accession>A0ABD3MGE4</accession>
<evidence type="ECO:0000256" key="8">
    <source>
        <dbReference type="SAM" id="SignalP"/>
    </source>
</evidence>
<dbReference type="InterPro" id="IPR014729">
    <property type="entry name" value="Rossmann-like_a/b/a_fold"/>
</dbReference>
<keyword evidence="4" id="KW-0547">Nucleotide-binding</keyword>
<dbReference type="Proteomes" id="UP001530315">
    <property type="component" value="Unassembled WGS sequence"/>
</dbReference>
<dbReference type="AlphaFoldDB" id="A0ABD3MGE4"/>
<evidence type="ECO:0000256" key="6">
    <source>
        <dbReference type="ARBA" id="ARBA00048539"/>
    </source>
</evidence>
<dbReference type="InterPro" id="IPR012094">
    <property type="entry name" value="tRNA_Ile_lys_synt"/>
</dbReference>
<dbReference type="EMBL" id="JALLAZ020001821">
    <property type="protein sequence ID" value="KAL3762647.1"/>
    <property type="molecule type" value="Genomic_DNA"/>
</dbReference>
<evidence type="ECO:0000259" key="9">
    <source>
        <dbReference type="Pfam" id="PF01171"/>
    </source>
</evidence>
<feature type="region of interest" description="Disordered" evidence="7">
    <location>
        <begin position="262"/>
        <end position="289"/>
    </location>
</feature>
<dbReference type="GO" id="GO:0008033">
    <property type="term" value="P:tRNA processing"/>
    <property type="evidence" value="ECO:0007669"/>
    <property type="project" value="UniProtKB-KW"/>
</dbReference>
<evidence type="ECO:0000256" key="5">
    <source>
        <dbReference type="ARBA" id="ARBA00022840"/>
    </source>
</evidence>
<evidence type="ECO:0000313" key="10">
    <source>
        <dbReference type="EMBL" id="KAL3762647.1"/>
    </source>
</evidence>
<dbReference type="Pfam" id="PF01171">
    <property type="entry name" value="ATP_bind_3"/>
    <property type="match status" value="1"/>
</dbReference>
<dbReference type="CDD" id="cd01992">
    <property type="entry name" value="TilS_N"/>
    <property type="match status" value="1"/>
</dbReference>
<keyword evidence="2" id="KW-0436">Ligase</keyword>
<evidence type="ECO:0000256" key="7">
    <source>
        <dbReference type="SAM" id="MobiDB-lite"/>
    </source>
</evidence>
<dbReference type="PANTHER" id="PTHR43033">
    <property type="entry name" value="TRNA(ILE)-LYSIDINE SYNTHASE-RELATED"/>
    <property type="match status" value="1"/>
</dbReference>
<proteinExistence type="inferred from homology"/>
<keyword evidence="5" id="KW-0067">ATP-binding</keyword>
<dbReference type="PANTHER" id="PTHR43033:SF1">
    <property type="entry name" value="TRNA(ILE)-LYSIDINE SYNTHASE-RELATED"/>
    <property type="match status" value="1"/>
</dbReference>
<dbReference type="InterPro" id="IPR011063">
    <property type="entry name" value="TilS/TtcA_N"/>
</dbReference>
<keyword evidence="3" id="KW-0819">tRNA processing</keyword>
<reference evidence="10 11" key="1">
    <citation type="submission" date="2024-10" db="EMBL/GenBank/DDBJ databases">
        <title>Updated reference genomes for cyclostephanoid diatoms.</title>
        <authorList>
            <person name="Roberts W.R."/>
            <person name="Alverson A.J."/>
        </authorList>
    </citation>
    <scope>NUCLEOTIDE SEQUENCE [LARGE SCALE GENOMIC DNA]</scope>
    <source>
        <strain evidence="10 11">AJA276-08</strain>
    </source>
</reference>
<evidence type="ECO:0000256" key="2">
    <source>
        <dbReference type="ARBA" id="ARBA00022598"/>
    </source>
</evidence>
<sequence length="701" mass="79604">MMARCNHFIALPFPAAAALLSNAASAHSLANSAFCFYWNHPQLSSRHLRISSLSYSALRQHGANHFRLKKKNCVTAWKAQYRRNSPTDATGELYGGSIDCDDIVSSVRDSLRFDLVQQHLGKTLSVPYFINSDNAKKGNSDDIPTLVLVLAVSGGCDSMALFHSALALTKGNEEQNADSIGDDGSDVNRRGSNQRLWLHLGIDDANPKRNSAFKVPCELHVAHFNHKQRGDSSEGDEEFVRNICMQNKIPFHSYSWSEEDRSLESTPLPTPEIANGDDRYDAPNETTNDTASFTQDLARKWRRRKLKELLSRLVVTSKATSCPGSRWGAILTAHHRDDADETILLKLLRGSHLTNLSSMDARSDGFDLRLGRDDETKKDARIHPPSQSFTSIGYFAKPMLKLRKNHIMKYLTSNSLEWREDDSNTSSKYKRNKIRNELVPLLSEIAGGDRALQKRLINLEQQSRDMSQYLSERAQDYLGSMPSYSPFVLHDDLHFDLVQEEALHSWILDLSNRELQISYDKMLLIRDQIQNHPDRLQWKLDLGGLWRLKRNGHTLVIFKGEEWNQSPDTAITPWMILAGSEDDTTIFESVLAHELRFGCLPKNVESSIFKIEHVKDCKGLTFTPPWRKGRSDLKLKEFLRGQKVPLHRRDEAPVLCFSDDSAQYALAVYLEDTNEWIVNADFSPQDDFSTTKVILRKTSLS</sequence>
<comment type="catalytic activity">
    <reaction evidence="6">
        <text>cytidine(34) in tRNA(Ile2) + L-lysine + ATP = lysidine(34) in tRNA(Ile2) + AMP + diphosphate + H(+)</text>
        <dbReference type="Rhea" id="RHEA:43744"/>
        <dbReference type="Rhea" id="RHEA-COMP:10625"/>
        <dbReference type="Rhea" id="RHEA-COMP:10670"/>
        <dbReference type="ChEBI" id="CHEBI:15378"/>
        <dbReference type="ChEBI" id="CHEBI:30616"/>
        <dbReference type="ChEBI" id="CHEBI:32551"/>
        <dbReference type="ChEBI" id="CHEBI:33019"/>
        <dbReference type="ChEBI" id="CHEBI:82748"/>
        <dbReference type="ChEBI" id="CHEBI:83665"/>
        <dbReference type="ChEBI" id="CHEBI:456215"/>
        <dbReference type="EC" id="6.3.4.19"/>
    </reaction>
</comment>
<dbReference type="GO" id="GO:0005524">
    <property type="term" value="F:ATP binding"/>
    <property type="evidence" value="ECO:0007669"/>
    <property type="project" value="UniProtKB-KW"/>
</dbReference>
<evidence type="ECO:0000256" key="4">
    <source>
        <dbReference type="ARBA" id="ARBA00022741"/>
    </source>
</evidence>
<dbReference type="EC" id="6.3.4.19" evidence="1"/>
<feature type="domain" description="tRNA(Ile)-lysidine/2-thiocytidine synthase N-terminal" evidence="9">
    <location>
        <begin position="215"/>
        <end position="437"/>
    </location>
</feature>
<feature type="chain" id="PRO_5044750006" description="tRNA(Ile)-lysidine synthetase" evidence="8">
    <location>
        <begin position="18"/>
        <end position="701"/>
    </location>
</feature>
<dbReference type="GO" id="GO:0032267">
    <property type="term" value="F:tRNA(Ile)-lysidine synthase activity"/>
    <property type="evidence" value="ECO:0007669"/>
    <property type="project" value="UniProtKB-EC"/>
</dbReference>
<dbReference type="Gene3D" id="3.40.50.620">
    <property type="entry name" value="HUPs"/>
    <property type="match status" value="1"/>
</dbReference>
<evidence type="ECO:0000256" key="3">
    <source>
        <dbReference type="ARBA" id="ARBA00022694"/>
    </source>
</evidence>
<protein>
    <recommendedName>
        <fullName evidence="1">tRNA(Ile)-lysidine synthetase</fullName>
        <ecNumber evidence="1">6.3.4.19</ecNumber>
    </recommendedName>
</protein>
<evidence type="ECO:0000313" key="11">
    <source>
        <dbReference type="Proteomes" id="UP001530315"/>
    </source>
</evidence>